<dbReference type="FunCoup" id="F0ZP49">
    <property type="interactions" value="483"/>
</dbReference>
<dbReference type="EMBL" id="GL871104">
    <property type="protein sequence ID" value="EGC34264.1"/>
    <property type="molecule type" value="Genomic_DNA"/>
</dbReference>
<evidence type="ECO:0000256" key="1">
    <source>
        <dbReference type="ARBA" id="ARBA00022605"/>
    </source>
</evidence>
<dbReference type="GO" id="GO:0006529">
    <property type="term" value="P:asparagine biosynthetic process"/>
    <property type="evidence" value="ECO:0007669"/>
    <property type="project" value="UniProtKB-KW"/>
</dbReference>
<dbReference type="InterPro" id="IPR014729">
    <property type="entry name" value="Rossmann-like_a/b/a_fold"/>
</dbReference>
<dbReference type="InterPro" id="IPR001962">
    <property type="entry name" value="Asn_synthase"/>
</dbReference>
<dbReference type="CDD" id="cd01991">
    <property type="entry name" value="Asn_synthase_B_C"/>
    <property type="match status" value="1"/>
</dbReference>
<evidence type="ECO:0000256" key="2">
    <source>
        <dbReference type="ARBA" id="ARBA00022888"/>
    </source>
</evidence>
<dbReference type="SUPFAM" id="SSF52402">
    <property type="entry name" value="Adenine nucleotide alpha hydrolases-like"/>
    <property type="match status" value="1"/>
</dbReference>
<feature type="compositionally biased region" description="Low complexity" evidence="4">
    <location>
        <begin position="264"/>
        <end position="279"/>
    </location>
</feature>
<accession>F0ZP49</accession>
<evidence type="ECO:0000313" key="6">
    <source>
        <dbReference type="EMBL" id="EGC34264.1"/>
    </source>
</evidence>
<dbReference type="InterPro" id="IPR051857">
    <property type="entry name" value="Asn_synthetase_domain"/>
</dbReference>
<dbReference type="RefSeq" id="XP_003289193.1">
    <property type="nucleotide sequence ID" value="XM_003289145.1"/>
</dbReference>
<dbReference type="KEGG" id="dpp:DICPUDRAFT_55929"/>
<dbReference type="PANTHER" id="PTHR45937:SF1">
    <property type="entry name" value="ASPARAGINE SYNTHETASE DOMAIN-CONTAINING PROTEIN 1"/>
    <property type="match status" value="1"/>
</dbReference>
<dbReference type="Gene3D" id="3.60.20.10">
    <property type="entry name" value="Glutamine Phosphoribosylpyrophosphate, subunit 1, domain 1"/>
    <property type="match status" value="1"/>
</dbReference>
<keyword evidence="2" id="KW-0061">Asparagine biosynthesis</keyword>
<reference evidence="7" key="1">
    <citation type="journal article" date="2011" name="Genome Biol.">
        <title>Comparative genomics of the social amoebae Dictyostelium discoideum and Dictyostelium purpureum.</title>
        <authorList>
            <consortium name="US DOE Joint Genome Institute (JGI-PGF)"/>
            <person name="Sucgang R."/>
            <person name="Kuo A."/>
            <person name="Tian X."/>
            <person name="Salerno W."/>
            <person name="Parikh A."/>
            <person name="Feasley C.L."/>
            <person name="Dalin E."/>
            <person name="Tu H."/>
            <person name="Huang E."/>
            <person name="Barry K."/>
            <person name="Lindquist E."/>
            <person name="Shapiro H."/>
            <person name="Bruce D."/>
            <person name="Schmutz J."/>
            <person name="Salamov A."/>
            <person name="Fey P."/>
            <person name="Gaudet P."/>
            <person name="Anjard C."/>
            <person name="Babu M.M."/>
            <person name="Basu S."/>
            <person name="Bushmanova Y."/>
            <person name="van der Wel H."/>
            <person name="Katoh-Kurasawa M."/>
            <person name="Dinh C."/>
            <person name="Coutinho P.M."/>
            <person name="Saito T."/>
            <person name="Elias M."/>
            <person name="Schaap P."/>
            <person name="Kay R.R."/>
            <person name="Henrissat B."/>
            <person name="Eichinger L."/>
            <person name="Rivero F."/>
            <person name="Putnam N.H."/>
            <person name="West C.M."/>
            <person name="Loomis W.F."/>
            <person name="Chisholm R.L."/>
            <person name="Shaulsky G."/>
            <person name="Strassmann J.E."/>
            <person name="Queller D.C."/>
            <person name="Kuspa A."/>
            <person name="Grigoriev I.V."/>
        </authorList>
    </citation>
    <scope>NUCLEOTIDE SEQUENCE [LARGE SCALE GENOMIC DNA]</scope>
    <source>
        <strain evidence="7">QSDP1</strain>
    </source>
</reference>
<feature type="region of interest" description="Disordered" evidence="4">
    <location>
        <begin position="254"/>
        <end position="279"/>
    </location>
</feature>
<gene>
    <name evidence="6" type="ORF">DICPUDRAFT_55929</name>
</gene>
<dbReference type="OrthoDB" id="10252281at2759"/>
<dbReference type="OMA" id="SVYESCP"/>
<dbReference type="GO" id="GO:0004066">
    <property type="term" value="F:asparagine synthase (glutamine-hydrolyzing) activity"/>
    <property type="evidence" value="ECO:0007669"/>
    <property type="project" value="InterPro"/>
</dbReference>
<keyword evidence="7" id="KW-1185">Reference proteome</keyword>
<evidence type="ECO:0000256" key="4">
    <source>
        <dbReference type="SAM" id="MobiDB-lite"/>
    </source>
</evidence>
<name>F0ZP49_DICPU</name>
<keyword evidence="3" id="KW-0315">Glutamine amidotransferase</keyword>
<dbReference type="STRING" id="5786.F0ZP49"/>
<dbReference type="PANTHER" id="PTHR45937">
    <property type="entry name" value="ASPARAGINE SYNTHETASE DOMAIN-CONTAINING PROTEIN 1"/>
    <property type="match status" value="1"/>
</dbReference>
<evidence type="ECO:0000259" key="5">
    <source>
        <dbReference type="Pfam" id="PF13537"/>
    </source>
</evidence>
<evidence type="ECO:0000313" key="7">
    <source>
        <dbReference type="Proteomes" id="UP000001064"/>
    </source>
</evidence>
<feature type="domain" description="Glutamine amidotransferase type-2" evidence="5">
    <location>
        <begin position="123"/>
        <end position="191"/>
    </location>
</feature>
<evidence type="ECO:0000256" key="3">
    <source>
        <dbReference type="ARBA" id="ARBA00022962"/>
    </source>
</evidence>
<dbReference type="SUPFAM" id="SSF56235">
    <property type="entry name" value="N-terminal nucleophile aminohydrolases (Ntn hydrolases)"/>
    <property type="match status" value="1"/>
</dbReference>
<dbReference type="VEuPathDB" id="AmoebaDB:DICPUDRAFT_55929"/>
<protein>
    <recommendedName>
        <fullName evidence="5">Glutamine amidotransferase type-2 domain-containing protein</fullName>
    </recommendedName>
</protein>
<dbReference type="Proteomes" id="UP000001064">
    <property type="component" value="Unassembled WGS sequence"/>
</dbReference>
<dbReference type="eggNOG" id="KOG0573">
    <property type="taxonomic scope" value="Eukaryota"/>
</dbReference>
<sequence length="619" mass="70810">MCGISAIINGVQILDTIQTTNNIEINNSSNNNNGNIIDNNNKFIKDIKERLLNRGPDSIEEKIKIIKSKAKNEEITIELKLISSVLGLRGPLTVQPLEDDKGNILLWNGEMFGGYDIGIHDNDTCLLSHILSELSTSNPRDFIDIIIKIKGPFAFLYWQEKERMLWFGRDVLGRRSLLVNRNDDQMIISSMGSFPDGIDDANLQSLPKWEEINTFGLFSIHFPEQLESKHIKLETHSWDLNNIVNIGITSLDYDNDNDDDEGDNSNNNNNNDNSNQEKSNLNENIDQLHFYPFGRRVKMSVPEYRDEEFQGYVDGFYRAISNSIYTRVCNLPNISNEIPDLIRPPFLQDKLPKPLVSRLGILFSGGLDSMVLAAMSDKHIPLEEPIHLINVAFGEDNSSADEFDRVPDRKAAIQGLKELQIVSPTRQWKLIKVNVTTQEMEWAKKHVYQLSYPAITIMDMTICLALWFAGRGEGIIHDCDEKDLRFMTTSKPRFPYLDEDLIKYLNDIPLCYVCDLSQPQGTGDKRILREVGPIQFGSRSSKQLNKNIPARITQKCGKEVFSFTTPLYDPSQDPAYDAIQKLKLKQQKNIEKKKQIQLKKEIDSKNLKEKQLKQQEQNK</sequence>
<keyword evidence="1" id="KW-0028">Amino-acid biosynthesis</keyword>
<dbReference type="Pfam" id="PF13537">
    <property type="entry name" value="GATase_7"/>
    <property type="match status" value="1"/>
</dbReference>
<dbReference type="InterPro" id="IPR017932">
    <property type="entry name" value="GATase_2_dom"/>
</dbReference>
<feature type="compositionally biased region" description="Acidic residues" evidence="4">
    <location>
        <begin position="254"/>
        <end position="263"/>
    </location>
</feature>
<dbReference type="AlphaFoldDB" id="F0ZP49"/>
<dbReference type="InParanoid" id="F0ZP49"/>
<dbReference type="Gene3D" id="3.40.50.620">
    <property type="entry name" value="HUPs"/>
    <property type="match status" value="2"/>
</dbReference>
<dbReference type="GeneID" id="10500187"/>
<dbReference type="InterPro" id="IPR029055">
    <property type="entry name" value="Ntn_hydrolases_N"/>
</dbReference>
<proteinExistence type="predicted"/>
<organism evidence="6 7">
    <name type="scientific">Dictyostelium purpureum</name>
    <name type="common">Slime mold</name>
    <dbReference type="NCBI Taxonomy" id="5786"/>
    <lineage>
        <taxon>Eukaryota</taxon>
        <taxon>Amoebozoa</taxon>
        <taxon>Evosea</taxon>
        <taxon>Eumycetozoa</taxon>
        <taxon>Dictyostelia</taxon>
        <taxon>Dictyosteliales</taxon>
        <taxon>Dictyosteliaceae</taxon>
        <taxon>Dictyostelium</taxon>
    </lineage>
</organism>